<keyword evidence="5 10" id="KW-0067">ATP-binding</keyword>
<comment type="catalytic activity">
    <reaction evidence="8">
        <text>L-aspartate + L-glutamine + ATP + H2O = L-asparagine + L-glutamate + AMP + diphosphate + H(+)</text>
        <dbReference type="Rhea" id="RHEA:12228"/>
        <dbReference type="ChEBI" id="CHEBI:15377"/>
        <dbReference type="ChEBI" id="CHEBI:15378"/>
        <dbReference type="ChEBI" id="CHEBI:29985"/>
        <dbReference type="ChEBI" id="CHEBI:29991"/>
        <dbReference type="ChEBI" id="CHEBI:30616"/>
        <dbReference type="ChEBI" id="CHEBI:33019"/>
        <dbReference type="ChEBI" id="CHEBI:58048"/>
        <dbReference type="ChEBI" id="CHEBI:58359"/>
        <dbReference type="ChEBI" id="CHEBI:456215"/>
        <dbReference type="EC" id="6.3.5.4"/>
    </reaction>
</comment>
<sequence>MCGIAGFAHTDGSALAGSADAILRDMAHALRPRGPDDMQFHHTGPACMSFTRLALIDPEGGRQPFISEDGNVILAANGEIYNYRELRKGFEGRVRFRSESDCEVLLHLYLEKGLAFLDDVRGMFGIAVIDLREQRLLLARDRLGIKPLFVHRNRDTVLFGSEVKALFAHPDCPRELDWARALADQGLSSAPVMTDDEPVSWFKGVEHVPSGAIVDISLRGGATRVHRYWELPTPAEADALPESFFVQSMGDLLASSVRECLIADAEIGVFLSGGLDSAAITALAAHTGLHTFSALTGATVVNKDAQYARATADLLGLPNHQVAFGADRVPSPDEWRRLLWLMETPQCGPEQFYKSEMYRFARAERPELKAILLGSGADEFSGGYSVALSGGGDWEDFEGNLRTMARRKALGSQSAVSVWWEGTDLPLLSDDAVGAYAPGAVDDPYGSYLAWKFRDMQQYNFWVEDRTASGNGVEARVPFLDHRIIELLATVPRAYRKRLFWDKQVIREAVRDILPAEVIGRPKLAFYEGEGVRHTHRTFTRMLARNGDELVEQALSSPRAAQYLDGANIHRALRRLERDQSSGHVELLMRVVNLGILDLMAVDVPGSRAPSGPAPYELQVTDFEGPEVQELFPQARIEDTSVFRLAEGVLVLDDVQEANTSYVLVDGGIRFVIDHLTHADWLRLLRGFDGRRPLSEALAAAGCELDAMRPLLDGSLEAGLLETVDSA</sequence>
<evidence type="ECO:0000256" key="4">
    <source>
        <dbReference type="ARBA" id="ARBA00022741"/>
    </source>
</evidence>
<keyword evidence="4 10" id="KW-0547">Nucleotide-binding</keyword>
<keyword evidence="7 9" id="KW-0315">Glutamine amidotransferase</keyword>
<evidence type="ECO:0000256" key="7">
    <source>
        <dbReference type="ARBA" id="ARBA00022962"/>
    </source>
</evidence>
<evidence type="ECO:0000256" key="10">
    <source>
        <dbReference type="PIRSR" id="PIRSR001589-2"/>
    </source>
</evidence>
<evidence type="ECO:0000256" key="8">
    <source>
        <dbReference type="ARBA" id="ARBA00048741"/>
    </source>
</evidence>
<evidence type="ECO:0000256" key="5">
    <source>
        <dbReference type="ARBA" id="ARBA00022840"/>
    </source>
</evidence>
<dbReference type="InterPro" id="IPR001962">
    <property type="entry name" value="Asn_synthase"/>
</dbReference>
<dbReference type="NCBIfam" id="TIGR01536">
    <property type="entry name" value="asn_synth_AEB"/>
    <property type="match status" value="1"/>
</dbReference>
<feature type="active site" description="For GATase activity" evidence="9">
    <location>
        <position position="2"/>
    </location>
</feature>
<dbReference type="Pfam" id="PF13537">
    <property type="entry name" value="GATase_7"/>
    <property type="match status" value="1"/>
</dbReference>
<feature type="domain" description="Glutamine amidotransferase type-2" evidence="11">
    <location>
        <begin position="2"/>
        <end position="219"/>
    </location>
</feature>
<dbReference type="Gene3D" id="3.60.20.10">
    <property type="entry name" value="Glutamine Phosphoribosylpyrophosphate, subunit 1, domain 1"/>
    <property type="match status" value="1"/>
</dbReference>
<dbReference type="GO" id="GO:0004066">
    <property type="term" value="F:asparagine synthase (glutamine-hydrolyzing) activity"/>
    <property type="evidence" value="ECO:0007669"/>
    <property type="project" value="UniProtKB-EC"/>
</dbReference>
<dbReference type="PANTHER" id="PTHR43284">
    <property type="entry name" value="ASPARAGINE SYNTHETASE (GLUTAMINE-HYDROLYZING)"/>
    <property type="match status" value="1"/>
</dbReference>
<keyword evidence="6 9" id="KW-0061">Asparagine biosynthesis</keyword>
<evidence type="ECO:0000313" key="12">
    <source>
        <dbReference type="EMBL" id="XDV64903.1"/>
    </source>
</evidence>
<dbReference type="EC" id="6.3.5.4" evidence="3"/>
<evidence type="ECO:0000256" key="3">
    <source>
        <dbReference type="ARBA" id="ARBA00012737"/>
    </source>
</evidence>
<dbReference type="Pfam" id="PF00733">
    <property type="entry name" value="Asn_synthase"/>
    <property type="match status" value="1"/>
</dbReference>
<organism evidence="12">
    <name type="scientific">Streptomyces sp. R33</name>
    <dbReference type="NCBI Taxonomy" id="3238629"/>
    <lineage>
        <taxon>Bacteria</taxon>
        <taxon>Bacillati</taxon>
        <taxon>Actinomycetota</taxon>
        <taxon>Actinomycetes</taxon>
        <taxon>Kitasatosporales</taxon>
        <taxon>Streptomycetaceae</taxon>
        <taxon>Streptomyces</taxon>
    </lineage>
</organism>
<dbReference type="InterPro" id="IPR014729">
    <property type="entry name" value="Rossmann-like_a/b/a_fold"/>
</dbReference>
<keyword evidence="12" id="KW-0436">Ligase</keyword>
<dbReference type="GO" id="GO:0005829">
    <property type="term" value="C:cytosol"/>
    <property type="evidence" value="ECO:0007669"/>
    <property type="project" value="TreeGrafter"/>
</dbReference>
<comment type="similarity">
    <text evidence="2">Belongs to the asparagine synthetase family.</text>
</comment>
<evidence type="ECO:0000256" key="1">
    <source>
        <dbReference type="ARBA" id="ARBA00005187"/>
    </source>
</evidence>
<evidence type="ECO:0000256" key="9">
    <source>
        <dbReference type="PIRSR" id="PIRSR001589-1"/>
    </source>
</evidence>
<evidence type="ECO:0000256" key="2">
    <source>
        <dbReference type="ARBA" id="ARBA00005752"/>
    </source>
</evidence>
<dbReference type="InterPro" id="IPR029055">
    <property type="entry name" value="Ntn_hydrolases_N"/>
</dbReference>
<dbReference type="SUPFAM" id="SSF56235">
    <property type="entry name" value="N-terminal nucleophile aminohydrolases (Ntn hydrolases)"/>
    <property type="match status" value="1"/>
</dbReference>
<dbReference type="InterPro" id="IPR017932">
    <property type="entry name" value="GATase_2_dom"/>
</dbReference>
<dbReference type="PIRSF" id="PIRSF001589">
    <property type="entry name" value="Asn_synthetase_glu-h"/>
    <property type="match status" value="1"/>
</dbReference>
<dbReference type="AlphaFoldDB" id="A0AB39Y487"/>
<dbReference type="GO" id="GO:0005524">
    <property type="term" value="F:ATP binding"/>
    <property type="evidence" value="ECO:0007669"/>
    <property type="project" value="UniProtKB-KW"/>
</dbReference>
<dbReference type="PANTHER" id="PTHR43284:SF1">
    <property type="entry name" value="ASPARAGINE SYNTHETASE"/>
    <property type="match status" value="1"/>
</dbReference>
<evidence type="ECO:0000256" key="6">
    <source>
        <dbReference type="ARBA" id="ARBA00022888"/>
    </source>
</evidence>
<feature type="binding site" evidence="10">
    <location>
        <position position="101"/>
    </location>
    <ligand>
        <name>L-glutamine</name>
        <dbReference type="ChEBI" id="CHEBI:58359"/>
    </ligand>
</feature>
<dbReference type="EMBL" id="CP165727">
    <property type="protein sequence ID" value="XDV64903.1"/>
    <property type="molecule type" value="Genomic_DNA"/>
</dbReference>
<accession>A0AB39Y487</accession>
<gene>
    <name evidence="12" type="primary">asnB</name>
    <name evidence="12" type="ORF">AB5J51_19130</name>
</gene>
<keyword evidence="9" id="KW-0028">Amino-acid biosynthesis</keyword>
<comment type="pathway">
    <text evidence="1">Amino-acid biosynthesis; L-asparagine biosynthesis; L-asparagine from L-aspartate (L-Gln route): step 1/1.</text>
</comment>
<evidence type="ECO:0000259" key="11">
    <source>
        <dbReference type="PROSITE" id="PS51278"/>
    </source>
</evidence>
<reference evidence="12" key="1">
    <citation type="submission" date="2024-08" db="EMBL/GenBank/DDBJ databases">
        <authorList>
            <person name="Yu S.T."/>
        </authorList>
    </citation>
    <scope>NUCLEOTIDE SEQUENCE</scope>
    <source>
        <strain evidence="12">R33</strain>
    </source>
</reference>
<dbReference type="Gene3D" id="3.40.50.620">
    <property type="entry name" value="HUPs"/>
    <property type="match status" value="1"/>
</dbReference>
<dbReference type="CDD" id="cd00712">
    <property type="entry name" value="AsnB"/>
    <property type="match status" value="1"/>
</dbReference>
<dbReference type="GO" id="GO:0006529">
    <property type="term" value="P:asparagine biosynthetic process"/>
    <property type="evidence" value="ECO:0007669"/>
    <property type="project" value="UniProtKB-KW"/>
</dbReference>
<dbReference type="InterPro" id="IPR033738">
    <property type="entry name" value="AsnB_N"/>
</dbReference>
<dbReference type="InterPro" id="IPR051786">
    <property type="entry name" value="ASN_synthetase/amidase"/>
</dbReference>
<name>A0AB39Y487_9ACTN</name>
<dbReference type="CDD" id="cd01991">
    <property type="entry name" value="Asn_synthase_B_C"/>
    <property type="match status" value="1"/>
</dbReference>
<proteinExistence type="inferred from homology"/>
<dbReference type="RefSeq" id="WP_053787804.1">
    <property type="nucleotide sequence ID" value="NZ_CP165727.1"/>
</dbReference>
<dbReference type="PROSITE" id="PS51278">
    <property type="entry name" value="GATASE_TYPE_2"/>
    <property type="match status" value="1"/>
</dbReference>
<dbReference type="InterPro" id="IPR006426">
    <property type="entry name" value="Asn_synth_AEB"/>
</dbReference>
<dbReference type="SUPFAM" id="SSF52402">
    <property type="entry name" value="Adenine nucleotide alpha hydrolases-like"/>
    <property type="match status" value="1"/>
</dbReference>
<protein>
    <recommendedName>
        <fullName evidence="3">asparagine synthase (glutamine-hydrolyzing)</fullName>
        <ecNumber evidence="3">6.3.5.4</ecNumber>
    </recommendedName>
</protein>